<reference evidence="3" key="1">
    <citation type="submission" date="2016-11" db="UniProtKB">
        <authorList>
            <consortium name="WormBaseParasite"/>
        </authorList>
    </citation>
    <scope>IDENTIFICATION</scope>
</reference>
<dbReference type="Proteomes" id="UP000095287">
    <property type="component" value="Unplaced"/>
</dbReference>
<evidence type="ECO:0000313" key="2">
    <source>
        <dbReference type="Proteomes" id="UP000095287"/>
    </source>
</evidence>
<dbReference type="WBParaSite" id="L893_g26755.t4">
    <property type="protein sequence ID" value="L893_g26755.t4"/>
    <property type="gene ID" value="L893_g26755"/>
</dbReference>
<keyword evidence="2" id="KW-1185">Reference proteome</keyword>
<proteinExistence type="predicted"/>
<accession>A0A1I7ZI34</accession>
<feature type="region of interest" description="Disordered" evidence="1">
    <location>
        <begin position="9"/>
        <end position="35"/>
    </location>
</feature>
<protein>
    <submittedName>
        <fullName evidence="3">F-box domain-containing protein</fullName>
    </submittedName>
</protein>
<sequence>MLEVFKTRLHKASRNSEDSSVTWTQKKKGPLKDSEEWKKKKSRILSKMRALGKINLALIIARMPFKIPSHPCLTNEQLEQLSDTQLLAEISADLHNRRFTHKTLVHVSAKRYQQISC</sequence>
<evidence type="ECO:0000313" key="3">
    <source>
        <dbReference type="WBParaSite" id="L893_g26755.t4"/>
    </source>
</evidence>
<organism evidence="2 3">
    <name type="scientific">Steinernema glaseri</name>
    <dbReference type="NCBI Taxonomy" id="37863"/>
    <lineage>
        <taxon>Eukaryota</taxon>
        <taxon>Metazoa</taxon>
        <taxon>Ecdysozoa</taxon>
        <taxon>Nematoda</taxon>
        <taxon>Chromadorea</taxon>
        <taxon>Rhabditida</taxon>
        <taxon>Tylenchina</taxon>
        <taxon>Panagrolaimomorpha</taxon>
        <taxon>Strongyloidoidea</taxon>
        <taxon>Steinernematidae</taxon>
        <taxon>Steinernema</taxon>
    </lineage>
</organism>
<evidence type="ECO:0000256" key="1">
    <source>
        <dbReference type="SAM" id="MobiDB-lite"/>
    </source>
</evidence>
<dbReference type="AlphaFoldDB" id="A0A1I7ZI34"/>
<name>A0A1I7ZI34_9BILA</name>